<protein>
    <submittedName>
        <fullName evidence="1">Uncharacterized protein</fullName>
    </submittedName>
</protein>
<dbReference type="AlphaFoldDB" id="A0A540NRK5"/>
<sequence length="129" mass="14185">MLTVKLLYYGDQTVWFSASVLICYIVHVSVTHEKLATSGVLIMLHCTSTTNLIAQGQALLDGLKAACKGIFLLGCGDGDSKVPVDALNGNSSTLSSYLLWKPKFRNLLATFKTFHSVISFVNLVLWWML</sequence>
<accession>A0A540NRK5</accession>
<evidence type="ECO:0000313" key="2">
    <source>
        <dbReference type="Proteomes" id="UP000315295"/>
    </source>
</evidence>
<organism evidence="1 2">
    <name type="scientific">Malus baccata</name>
    <name type="common">Siberian crab apple</name>
    <name type="synonym">Pyrus baccata</name>
    <dbReference type="NCBI Taxonomy" id="106549"/>
    <lineage>
        <taxon>Eukaryota</taxon>
        <taxon>Viridiplantae</taxon>
        <taxon>Streptophyta</taxon>
        <taxon>Embryophyta</taxon>
        <taxon>Tracheophyta</taxon>
        <taxon>Spermatophyta</taxon>
        <taxon>Magnoliopsida</taxon>
        <taxon>eudicotyledons</taxon>
        <taxon>Gunneridae</taxon>
        <taxon>Pentapetalae</taxon>
        <taxon>rosids</taxon>
        <taxon>fabids</taxon>
        <taxon>Rosales</taxon>
        <taxon>Rosaceae</taxon>
        <taxon>Amygdaloideae</taxon>
        <taxon>Maleae</taxon>
        <taxon>Malus</taxon>
    </lineage>
</organism>
<reference evidence="1 2" key="1">
    <citation type="journal article" date="2019" name="G3 (Bethesda)">
        <title>Sequencing of a Wild Apple (Malus baccata) Genome Unravels the Differences Between Cultivated and Wild Apple Species Regarding Disease Resistance and Cold Tolerance.</title>
        <authorList>
            <person name="Chen X."/>
        </authorList>
    </citation>
    <scope>NUCLEOTIDE SEQUENCE [LARGE SCALE GENOMIC DNA]</scope>
    <source>
        <strain evidence="2">cv. Shandingzi</strain>
        <tissue evidence="1">Leaves</tissue>
    </source>
</reference>
<dbReference type="EMBL" id="VIEB01000013">
    <property type="protein sequence ID" value="TQE13200.1"/>
    <property type="molecule type" value="Genomic_DNA"/>
</dbReference>
<evidence type="ECO:0000313" key="1">
    <source>
        <dbReference type="EMBL" id="TQE13200.1"/>
    </source>
</evidence>
<comment type="caution">
    <text evidence="1">The sequence shown here is derived from an EMBL/GenBank/DDBJ whole genome shotgun (WGS) entry which is preliminary data.</text>
</comment>
<proteinExistence type="predicted"/>
<name>A0A540NRK5_MALBA</name>
<keyword evidence="2" id="KW-1185">Reference proteome</keyword>
<dbReference type="Proteomes" id="UP000315295">
    <property type="component" value="Unassembled WGS sequence"/>
</dbReference>
<gene>
    <name evidence="1" type="ORF">C1H46_001284</name>
</gene>